<dbReference type="EMBL" id="BKCJ010004508">
    <property type="protein sequence ID" value="GEU61470.1"/>
    <property type="molecule type" value="Genomic_DNA"/>
</dbReference>
<evidence type="ECO:0000313" key="1">
    <source>
        <dbReference type="EMBL" id="GEU61470.1"/>
    </source>
</evidence>
<gene>
    <name evidence="1" type="ORF">Tci_033448</name>
</gene>
<name>A0A6L2LK21_TANCI</name>
<comment type="caution">
    <text evidence="1">The sequence shown here is derived from an EMBL/GenBank/DDBJ whole genome shotgun (WGS) entry which is preliminary data.</text>
</comment>
<sequence>MLVGLTFTGVEWERLCQAVMFFATKVLIISSNESGDFFVGKVIDSFVPELVKKFDSARGGEPSNAGACYEKSYIAEFSLCADTKGYLYPGRVSLSQNAWCLSRDKNTNVQLVGEMHRLKEVLEVNHAGLIVVFE</sequence>
<organism evidence="1">
    <name type="scientific">Tanacetum cinerariifolium</name>
    <name type="common">Dalmatian daisy</name>
    <name type="synonym">Chrysanthemum cinerariifolium</name>
    <dbReference type="NCBI Taxonomy" id="118510"/>
    <lineage>
        <taxon>Eukaryota</taxon>
        <taxon>Viridiplantae</taxon>
        <taxon>Streptophyta</taxon>
        <taxon>Embryophyta</taxon>
        <taxon>Tracheophyta</taxon>
        <taxon>Spermatophyta</taxon>
        <taxon>Magnoliopsida</taxon>
        <taxon>eudicotyledons</taxon>
        <taxon>Gunneridae</taxon>
        <taxon>Pentapetalae</taxon>
        <taxon>asterids</taxon>
        <taxon>campanulids</taxon>
        <taxon>Asterales</taxon>
        <taxon>Asteraceae</taxon>
        <taxon>Asteroideae</taxon>
        <taxon>Anthemideae</taxon>
        <taxon>Anthemidinae</taxon>
        <taxon>Tanacetum</taxon>
    </lineage>
</organism>
<proteinExistence type="predicted"/>
<reference evidence="1" key="1">
    <citation type="journal article" date="2019" name="Sci. Rep.">
        <title>Draft genome of Tanacetum cinerariifolium, the natural source of mosquito coil.</title>
        <authorList>
            <person name="Yamashiro T."/>
            <person name="Shiraishi A."/>
            <person name="Satake H."/>
            <person name="Nakayama K."/>
        </authorList>
    </citation>
    <scope>NUCLEOTIDE SEQUENCE</scope>
</reference>
<accession>A0A6L2LK21</accession>
<dbReference type="AlphaFoldDB" id="A0A6L2LK21"/>
<protein>
    <submittedName>
        <fullName evidence="1">Uncharacterized protein</fullName>
    </submittedName>
</protein>